<dbReference type="GO" id="GO:0000124">
    <property type="term" value="C:SAGA complex"/>
    <property type="evidence" value="ECO:0007669"/>
    <property type="project" value="InterPro"/>
</dbReference>
<gene>
    <name evidence="8" type="ORF">FGLOB1_14415</name>
</gene>
<dbReference type="GO" id="GO:0046982">
    <property type="term" value="F:protein heterodimerization activity"/>
    <property type="evidence" value="ECO:0007669"/>
    <property type="project" value="InterPro"/>
</dbReference>
<comment type="subcellular location">
    <subcellularLocation>
        <location evidence="1">Nucleus</location>
    </subcellularLocation>
</comment>
<accession>A0A8H6CV61</accession>
<keyword evidence="3" id="KW-0805">Transcription regulation</keyword>
<dbReference type="EMBL" id="JAAQPF010001107">
    <property type="protein sequence ID" value="KAF5693358.1"/>
    <property type="molecule type" value="Genomic_DNA"/>
</dbReference>
<dbReference type="FunFam" id="1.10.20.10:FF:000037">
    <property type="entry name" value="Transcription initiation factor TFIID subunit 12"/>
    <property type="match status" value="1"/>
</dbReference>
<protein>
    <submittedName>
        <fullName evidence="8">Transcription initiation factor TFIID subunit 12</fullName>
    </submittedName>
</protein>
<reference evidence="8 9" key="1">
    <citation type="submission" date="2020-05" db="EMBL/GenBank/DDBJ databases">
        <title>Identification and distribution of gene clusters putatively required for synthesis of sphingolipid metabolism inhibitors in phylogenetically diverse species of the filamentous fungus Fusarium.</title>
        <authorList>
            <person name="Kim H.-S."/>
            <person name="Busman M."/>
            <person name="Brown D.W."/>
            <person name="Divon H."/>
            <person name="Uhlig S."/>
            <person name="Proctor R.H."/>
        </authorList>
    </citation>
    <scope>NUCLEOTIDE SEQUENCE [LARGE SCALE GENOMIC DNA]</scope>
    <source>
        <strain evidence="8 9">NRRL 26131</strain>
    </source>
</reference>
<keyword evidence="5" id="KW-0539">Nucleus</keyword>
<dbReference type="SUPFAM" id="SSF47113">
    <property type="entry name" value="Histone-fold"/>
    <property type="match status" value="1"/>
</dbReference>
<dbReference type="GO" id="GO:0003677">
    <property type="term" value="F:DNA binding"/>
    <property type="evidence" value="ECO:0007669"/>
    <property type="project" value="TreeGrafter"/>
</dbReference>
<feature type="region of interest" description="Disordered" evidence="6">
    <location>
        <begin position="146"/>
        <end position="239"/>
    </location>
</feature>
<feature type="compositionally biased region" description="Basic and acidic residues" evidence="6">
    <location>
        <begin position="34"/>
        <end position="48"/>
    </location>
</feature>
<dbReference type="PANTHER" id="PTHR12264:SF21">
    <property type="entry name" value="TRANSCRIPTION INITIATION FACTOR TFIID SUBUNIT 12"/>
    <property type="match status" value="1"/>
</dbReference>
<feature type="compositionally biased region" description="Low complexity" evidence="6">
    <location>
        <begin position="50"/>
        <end position="69"/>
    </location>
</feature>
<evidence type="ECO:0000259" key="7">
    <source>
        <dbReference type="Pfam" id="PF03847"/>
    </source>
</evidence>
<evidence type="ECO:0000256" key="3">
    <source>
        <dbReference type="ARBA" id="ARBA00023015"/>
    </source>
</evidence>
<sequence>MAQIDKIINDRAAAGQPFKEDELRQLQLKKDQQLKAHTDAHKWVDSVRKQQGSLQGTGQAQAQAQPQAQNSARLSQQGSQPVQQAAATQQNQPQGQSRPQQQQQQQTQAAQNQPQAAQQQNNAQTNTAPVNAAVEVAKQQLAAVSRASPVNGTPGTAPAQVRPAQGTPQPGRQQLPAAQVQVKQEPGAPPMNPVMASAAAQNQAGTPTQQNASRIPTPQQAAAASAPVTAAGPQQALSHSAAMDLANQKAINTPGSASVPGRPAATGTPTPGSAVNQGVMGPNVPQQPTPQGHPHAHPPQPQQTPMQSKMPIPKVLPEKATAVPQGVSVGGGVSAGRPTMSQGSGTLGGVMSQPAMARIPAYNHEAEGDHVLSKKKLDELVRQVCGGPAEGQDGNLLTPEVEENVLNMADSFVDSVLHAACRNSKERGSKVLEIRDIQLVLERTYNIRVPGYSSDELRTVRKIQPSTGWIAKMSAVQAAKVMPGKGE</sequence>
<dbReference type="InterPro" id="IPR037794">
    <property type="entry name" value="TAF12"/>
</dbReference>
<dbReference type="AlphaFoldDB" id="A0A8H6CV61"/>
<evidence type="ECO:0000256" key="4">
    <source>
        <dbReference type="ARBA" id="ARBA00023163"/>
    </source>
</evidence>
<dbReference type="GO" id="GO:0017025">
    <property type="term" value="F:TBP-class protein binding"/>
    <property type="evidence" value="ECO:0007669"/>
    <property type="project" value="TreeGrafter"/>
</dbReference>
<feature type="region of interest" description="Disordered" evidence="6">
    <location>
        <begin position="251"/>
        <end position="309"/>
    </location>
</feature>
<dbReference type="Gene3D" id="1.10.20.10">
    <property type="entry name" value="Histone, subunit A"/>
    <property type="match status" value="1"/>
</dbReference>
<feature type="compositionally biased region" description="Low complexity" evidence="6">
    <location>
        <begin position="80"/>
        <end position="125"/>
    </location>
</feature>
<feature type="compositionally biased region" description="Low complexity" evidence="6">
    <location>
        <begin position="216"/>
        <end position="234"/>
    </location>
</feature>
<organism evidence="8 9">
    <name type="scientific">Fusarium globosum</name>
    <dbReference type="NCBI Taxonomy" id="78864"/>
    <lineage>
        <taxon>Eukaryota</taxon>
        <taxon>Fungi</taxon>
        <taxon>Dikarya</taxon>
        <taxon>Ascomycota</taxon>
        <taxon>Pezizomycotina</taxon>
        <taxon>Sordariomycetes</taxon>
        <taxon>Hypocreomycetidae</taxon>
        <taxon>Hypocreales</taxon>
        <taxon>Nectriaceae</taxon>
        <taxon>Fusarium</taxon>
        <taxon>Fusarium fujikuroi species complex</taxon>
    </lineage>
</organism>
<dbReference type="InterPro" id="IPR009072">
    <property type="entry name" value="Histone-fold"/>
</dbReference>
<name>A0A8H6CV61_9HYPO</name>
<feature type="region of interest" description="Disordered" evidence="6">
    <location>
        <begin position="34"/>
        <end position="125"/>
    </location>
</feature>
<evidence type="ECO:0000256" key="5">
    <source>
        <dbReference type="ARBA" id="ARBA00023242"/>
    </source>
</evidence>
<dbReference type="GO" id="GO:0051123">
    <property type="term" value="P:RNA polymerase II preinitiation complex assembly"/>
    <property type="evidence" value="ECO:0007669"/>
    <property type="project" value="TreeGrafter"/>
</dbReference>
<feature type="domain" description="Transcription initiation factor TFIID subunit 12" evidence="7">
    <location>
        <begin position="373"/>
        <end position="447"/>
    </location>
</feature>
<dbReference type="InterPro" id="IPR003228">
    <property type="entry name" value="TFIID_TAF12_dom"/>
</dbReference>
<proteinExistence type="inferred from homology"/>
<evidence type="ECO:0000313" key="9">
    <source>
        <dbReference type="Proteomes" id="UP000532311"/>
    </source>
</evidence>
<keyword evidence="9" id="KW-1185">Reference proteome</keyword>
<feature type="compositionally biased region" description="Low complexity" evidence="6">
    <location>
        <begin position="260"/>
        <end position="274"/>
    </location>
</feature>
<dbReference type="Proteomes" id="UP000532311">
    <property type="component" value="Unassembled WGS sequence"/>
</dbReference>
<evidence type="ECO:0000256" key="6">
    <source>
        <dbReference type="SAM" id="MobiDB-lite"/>
    </source>
</evidence>
<dbReference type="CDD" id="cd07981">
    <property type="entry name" value="HFD_TAF12"/>
    <property type="match status" value="1"/>
</dbReference>
<comment type="similarity">
    <text evidence="2">Belongs to the TAF12 family.</text>
</comment>
<keyword evidence="4" id="KW-0804">Transcription</keyword>
<feature type="compositionally biased region" description="Polar residues" evidence="6">
    <location>
        <begin position="199"/>
        <end position="214"/>
    </location>
</feature>
<dbReference type="Pfam" id="PF03847">
    <property type="entry name" value="TFIID_20kDa"/>
    <property type="match status" value="1"/>
</dbReference>
<dbReference type="GO" id="GO:0005669">
    <property type="term" value="C:transcription factor TFIID complex"/>
    <property type="evidence" value="ECO:0007669"/>
    <property type="project" value="InterPro"/>
</dbReference>
<dbReference type="PANTHER" id="PTHR12264">
    <property type="entry name" value="TRANSCRIPTION INITIATION FACTOR TFIID SUBUNIT 12"/>
    <property type="match status" value="1"/>
</dbReference>
<comment type="caution">
    <text evidence="8">The sequence shown here is derived from an EMBL/GenBank/DDBJ whole genome shotgun (WGS) entry which is preliminary data.</text>
</comment>
<evidence type="ECO:0000256" key="2">
    <source>
        <dbReference type="ARBA" id="ARBA00007530"/>
    </source>
</evidence>
<feature type="compositionally biased region" description="Polar residues" evidence="6">
    <location>
        <begin position="70"/>
        <end position="79"/>
    </location>
</feature>
<evidence type="ECO:0000256" key="1">
    <source>
        <dbReference type="ARBA" id="ARBA00004123"/>
    </source>
</evidence>
<evidence type="ECO:0000313" key="8">
    <source>
        <dbReference type="EMBL" id="KAF5693358.1"/>
    </source>
</evidence>